<sequence length="130" mass="14150">MQAFHVLAPLVALLLVAYSNASLVKLVVNEGDSVPVQFPGAKAIGRIVETGQQFFHFDGPNKGRFVTKEKKVIESDNYSIQNGTILLIKKFGKADVGSYTSEPNVFIEKVGNYSMAVAGPTLHITIKKKN</sequence>
<dbReference type="OMA" id="MIMTKTE"/>
<reference evidence="2" key="2">
    <citation type="submission" date="2022-06" db="UniProtKB">
        <authorList>
            <consortium name="EnsemblMetazoa"/>
        </authorList>
    </citation>
    <scope>IDENTIFICATION</scope>
    <source>
        <strain evidence="2">DF5081</strain>
    </source>
</reference>
<protein>
    <submittedName>
        <fullName evidence="2">Uncharacterized protein</fullName>
    </submittedName>
</protein>
<feature type="chain" id="PRO_5035904972" evidence="1">
    <location>
        <begin position="22"/>
        <end position="130"/>
    </location>
</feature>
<proteinExistence type="predicted"/>
<keyword evidence="1" id="KW-0732">Signal</keyword>
<dbReference type="EnsemblMetazoa" id="CJA09223.1">
    <property type="protein sequence ID" value="CJA09223.1"/>
    <property type="gene ID" value="WBGene00128427"/>
</dbReference>
<dbReference type="AlphaFoldDB" id="A0A8R1DRV4"/>
<dbReference type="PANTHER" id="PTHR35182">
    <property type="entry name" value="PROTEIN CBG13762"/>
    <property type="match status" value="1"/>
</dbReference>
<name>A0A8R1DRV4_CAEJA</name>
<feature type="signal peptide" evidence="1">
    <location>
        <begin position="1"/>
        <end position="21"/>
    </location>
</feature>
<keyword evidence="3" id="KW-1185">Reference proteome</keyword>
<accession>A0A8R1DRV4</accession>
<organism evidence="2 3">
    <name type="scientific">Caenorhabditis japonica</name>
    <dbReference type="NCBI Taxonomy" id="281687"/>
    <lineage>
        <taxon>Eukaryota</taxon>
        <taxon>Metazoa</taxon>
        <taxon>Ecdysozoa</taxon>
        <taxon>Nematoda</taxon>
        <taxon>Chromadorea</taxon>
        <taxon>Rhabditida</taxon>
        <taxon>Rhabditina</taxon>
        <taxon>Rhabditomorpha</taxon>
        <taxon>Rhabditoidea</taxon>
        <taxon>Rhabditidae</taxon>
        <taxon>Peloderinae</taxon>
        <taxon>Caenorhabditis</taxon>
    </lineage>
</organism>
<evidence type="ECO:0000313" key="3">
    <source>
        <dbReference type="Proteomes" id="UP000005237"/>
    </source>
</evidence>
<reference evidence="3" key="1">
    <citation type="submission" date="2010-08" db="EMBL/GenBank/DDBJ databases">
        <authorList>
            <consortium name="Caenorhabditis japonica Sequencing Consortium"/>
            <person name="Wilson R.K."/>
        </authorList>
    </citation>
    <scope>NUCLEOTIDE SEQUENCE [LARGE SCALE GENOMIC DNA]</scope>
    <source>
        <strain evidence="3">DF5081</strain>
    </source>
</reference>
<evidence type="ECO:0000313" key="2">
    <source>
        <dbReference type="EnsemblMetazoa" id="CJA09223.1"/>
    </source>
</evidence>
<evidence type="ECO:0000256" key="1">
    <source>
        <dbReference type="SAM" id="SignalP"/>
    </source>
</evidence>
<dbReference type="PANTHER" id="PTHR35182:SF2">
    <property type="entry name" value="CONSERVED DOMAIN PROTEIN-RELATED"/>
    <property type="match status" value="1"/>
</dbReference>
<dbReference type="Proteomes" id="UP000005237">
    <property type="component" value="Unassembled WGS sequence"/>
</dbReference>